<feature type="transmembrane region" description="Helical" evidence="1">
    <location>
        <begin position="112"/>
        <end position="134"/>
    </location>
</feature>
<reference evidence="2 3" key="1">
    <citation type="submission" date="2016-04" db="EMBL/GenBank/DDBJ databases">
        <authorList>
            <person name="Evans L.H."/>
            <person name="Alamgir A."/>
            <person name="Owens N."/>
            <person name="Weber N.D."/>
            <person name="Virtaneva K."/>
            <person name="Barbian K."/>
            <person name="Babar A."/>
            <person name="Rosenke K."/>
        </authorList>
    </citation>
    <scope>NUCLEOTIDE SEQUENCE [LARGE SCALE GENOMIC DNA]</scope>
    <source>
        <strain evidence="2 3">LMa1</strain>
    </source>
</reference>
<dbReference type="EMBL" id="LYVF01000013">
    <property type="protein sequence ID" value="OAT86557.1"/>
    <property type="molecule type" value="Genomic_DNA"/>
</dbReference>
<keyword evidence="3" id="KW-1185">Reference proteome</keyword>
<dbReference type="STRING" id="1838280.A6M21_03285"/>
<dbReference type="InterPro" id="IPR014203">
    <property type="entry name" value="Spore_V_AC"/>
</dbReference>
<accession>A0A1B7LJ13</accession>
<dbReference type="InterPro" id="IPR005562">
    <property type="entry name" value="SpoVA"/>
</dbReference>
<name>A0A1B7LJ13_9FIRM</name>
<proteinExistence type="predicted"/>
<evidence type="ECO:0000256" key="1">
    <source>
        <dbReference type="SAM" id="Phobius"/>
    </source>
</evidence>
<feature type="transmembrane region" description="Helical" evidence="1">
    <location>
        <begin position="73"/>
        <end position="92"/>
    </location>
</feature>
<gene>
    <name evidence="2" type="ORF">A6M21_03285</name>
</gene>
<keyword evidence="1" id="KW-0812">Transmembrane</keyword>
<evidence type="ECO:0000313" key="3">
    <source>
        <dbReference type="Proteomes" id="UP000078532"/>
    </source>
</evidence>
<dbReference type="Pfam" id="PF03862">
    <property type="entry name" value="SpoVAC_SpoVAEB"/>
    <property type="match status" value="1"/>
</dbReference>
<dbReference type="OrthoDB" id="9797988at2"/>
<feature type="transmembrane region" description="Helical" evidence="1">
    <location>
        <begin position="15"/>
        <end position="36"/>
    </location>
</feature>
<protein>
    <submittedName>
        <fullName evidence="2">Stage V sporulation protein AC</fullName>
    </submittedName>
</protein>
<dbReference type="NCBIfam" id="TIGR02838">
    <property type="entry name" value="spore_V_AC"/>
    <property type="match status" value="1"/>
</dbReference>
<dbReference type="AlphaFoldDB" id="A0A1B7LJ13"/>
<keyword evidence="1" id="KW-1133">Transmembrane helix</keyword>
<keyword evidence="1" id="KW-0472">Membrane</keyword>
<comment type="caution">
    <text evidence="2">The sequence shown here is derived from an EMBL/GenBank/DDBJ whole genome shotgun (WGS) entry which is preliminary data.</text>
</comment>
<feature type="transmembrane region" description="Helical" evidence="1">
    <location>
        <begin position="48"/>
        <end position="66"/>
    </location>
</feature>
<dbReference type="Proteomes" id="UP000078532">
    <property type="component" value="Unassembled WGS sequence"/>
</dbReference>
<dbReference type="PANTHER" id="PTHR38450:SF1">
    <property type="entry name" value="STAGE V SPORULATION PROTEIN AC"/>
    <property type="match status" value="1"/>
</dbReference>
<organism evidence="2 3">
    <name type="scientific">Desulfotomaculum copahuensis</name>
    <dbReference type="NCBI Taxonomy" id="1838280"/>
    <lineage>
        <taxon>Bacteria</taxon>
        <taxon>Bacillati</taxon>
        <taxon>Bacillota</taxon>
        <taxon>Clostridia</taxon>
        <taxon>Eubacteriales</taxon>
        <taxon>Desulfotomaculaceae</taxon>
        <taxon>Desulfotomaculum</taxon>
    </lineage>
</organism>
<sequence>MVDGVRPRPALARNVFRAFVVGGLIALIGQFLINFYQGRGLPLTEAGAAASATLVFLAALLTGLGIYDEIARFAGAGSIVPITGFANSMVAPAMEYRGEGLVLGVGARLFTIAGPVLVFGIVTAWAAALLYYFFR</sequence>
<evidence type="ECO:0000313" key="2">
    <source>
        <dbReference type="EMBL" id="OAT86557.1"/>
    </source>
</evidence>
<dbReference type="PANTHER" id="PTHR38450">
    <property type="entry name" value="STAGE V SPORULATION PROTEIN AC-RELATED"/>
    <property type="match status" value="1"/>
</dbReference>